<dbReference type="OrthoDB" id="8127at2157"/>
<dbReference type="Pfam" id="PF00072">
    <property type="entry name" value="Response_reg"/>
    <property type="match status" value="1"/>
</dbReference>
<proteinExistence type="predicted"/>
<dbReference type="InterPro" id="IPR003018">
    <property type="entry name" value="GAF"/>
</dbReference>
<dbReference type="PROSITE" id="PS50110">
    <property type="entry name" value="RESPONSE_REGULATORY"/>
    <property type="match status" value="1"/>
</dbReference>
<evidence type="ECO:0000313" key="6">
    <source>
        <dbReference type="EMBL" id="TKR28135.1"/>
    </source>
</evidence>
<organism evidence="6 7">
    <name type="scientific">Natronomonas salsuginis</name>
    <dbReference type="NCBI Taxonomy" id="2217661"/>
    <lineage>
        <taxon>Archaea</taxon>
        <taxon>Methanobacteriati</taxon>
        <taxon>Methanobacteriota</taxon>
        <taxon>Stenosarchaea group</taxon>
        <taxon>Halobacteria</taxon>
        <taxon>Halobacteriales</taxon>
        <taxon>Natronomonadaceae</taxon>
        <taxon>Natronomonas</taxon>
    </lineage>
</organism>
<evidence type="ECO:0000313" key="7">
    <source>
        <dbReference type="Proteomes" id="UP000308037"/>
    </source>
</evidence>
<dbReference type="PANTHER" id="PTHR44591:SF3">
    <property type="entry name" value="RESPONSE REGULATORY DOMAIN-CONTAINING PROTEIN"/>
    <property type="match status" value="1"/>
</dbReference>
<dbReference type="Gene3D" id="3.30.450.40">
    <property type="match status" value="1"/>
</dbReference>
<protein>
    <submittedName>
        <fullName evidence="6">Response regulator</fullName>
    </submittedName>
</protein>
<name>A0A4U5JH00_9EURY</name>
<keyword evidence="7" id="KW-1185">Reference proteome</keyword>
<dbReference type="PANTHER" id="PTHR44591">
    <property type="entry name" value="STRESS RESPONSE REGULATOR PROTEIN 1"/>
    <property type="match status" value="1"/>
</dbReference>
<dbReference type="InterPro" id="IPR001789">
    <property type="entry name" value="Sig_transdc_resp-reg_receiver"/>
</dbReference>
<keyword evidence="3" id="KW-0418">Kinase</keyword>
<dbReference type="SUPFAM" id="SSF55781">
    <property type="entry name" value="GAF domain-like"/>
    <property type="match status" value="1"/>
</dbReference>
<dbReference type="RefSeq" id="WP_137275434.1">
    <property type="nucleotide sequence ID" value="NZ_QKNX01000001.1"/>
</dbReference>
<dbReference type="Proteomes" id="UP000308037">
    <property type="component" value="Unassembled WGS sequence"/>
</dbReference>
<evidence type="ECO:0000259" key="5">
    <source>
        <dbReference type="PROSITE" id="PS50110"/>
    </source>
</evidence>
<dbReference type="GO" id="GO:0016301">
    <property type="term" value="F:kinase activity"/>
    <property type="evidence" value="ECO:0007669"/>
    <property type="project" value="UniProtKB-KW"/>
</dbReference>
<dbReference type="EMBL" id="QKNX01000001">
    <property type="protein sequence ID" value="TKR28135.1"/>
    <property type="molecule type" value="Genomic_DNA"/>
</dbReference>
<dbReference type="InterPro" id="IPR029016">
    <property type="entry name" value="GAF-like_dom_sf"/>
</dbReference>
<dbReference type="CDD" id="cd00156">
    <property type="entry name" value="REC"/>
    <property type="match status" value="1"/>
</dbReference>
<dbReference type="AlphaFoldDB" id="A0A4U5JH00"/>
<evidence type="ECO:0000256" key="4">
    <source>
        <dbReference type="PROSITE-ProRule" id="PRU00169"/>
    </source>
</evidence>
<feature type="modified residue" description="4-aspartylphosphate" evidence="4">
    <location>
        <position position="57"/>
    </location>
</feature>
<accession>A0A4U5JH00</accession>
<reference evidence="6 7" key="1">
    <citation type="submission" date="2019-04" db="EMBL/GenBank/DDBJ databases">
        <title>Natronomonas sp. F20-122 a newhaloarchaeon isolated from a saline saltern of Isla Bacuta, Huelva, Spain.</title>
        <authorList>
            <person name="Duran-Viseras A."/>
            <person name="Sanchez-Porro C."/>
            <person name="Ventosa A."/>
        </authorList>
    </citation>
    <scope>NUCLEOTIDE SEQUENCE [LARGE SCALE GENOMIC DNA]</scope>
    <source>
        <strain evidence="6 7">F20-122</strain>
    </source>
</reference>
<evidence type="ECO:0000256" key="3">
    <source>
        <dbReference type="ARBA" id="ARBA00022777"/>
    </source>
</evidence>
<gene>
    <name evidence="6" type="ORF">DM868_03385</name>
</gene>
<dbReference type="Pfam" id="PF01590">
    <property type="entry name" value="GAF"/>
    <property type="match status" value="1"/>
</dbReference>
<keyword evidence="2" id="KW-0808">Transferase</keyword>
<dbReference type="GO" id="GO:0000160">
    <property type="term" value="P:phosphorelay signal transduction system"/>
    <property type="evidence" value="ECO:0007669"/>
    <property type="project" value="InterPro"/>
</dbReference>
<feature type="domain" description="Response regulatory" evidence="5">
    <location>
        <begin position="6"/>
        <end position="122"/>
    </location>
</feature>
<sequence>MAGPTRVLLVDDDPSLADLMADQLGELREEFVIRVETDPNDALDAVETGRIDCIVSDHHMPQMTGLELLRYVREMDPDVPFILFTARGSEEIASDAVSEGVTDYFRKRRGSDQWHVLANRIENLAARYRAEEAVQRREFALRQLTRTVIDSVSTPIESLCELGCETLEVEYGALVSEDTDSEDPVEILVETVERDLPFDTAHGVPLSDNIGDLTVEGNGIVAVTGGVDTSDAGGFSSYIGAPVYVGGRRYGTLCFCDRGDRTEFTGWERAFVELLGDWLGHELTSEWARDQSETVATARTRLRSAVAMLDDGDDIREELVAIAELLDREPPSTTPVSIELS</sequence>
<dbReference type="InterPro" id="IPR050595">
    <property type="entry name" value="Bact_response_regulator"/>
</dbReference>
<dbReference type="Gene3D" id="3.40.50.2300">
    <property type="match status" value="1"/>
</dbReference>
<keyword evidence="1 4" id="KW-0597">Phosphoprotein</keyword>
<evidence type="ECO:0000256" key="1">
    <source>
        <dbReference type="ARBA" id="ARBA00022553"/>
    </source>
</evidence>
<dbReference type="SMART" id="SM00448">
    <property type="entry name" value="REC"/>
    <property type="match status" value="1"/>
</dbReference>
<evidence type="ECO:0000256" key="2">
    <source>
        <dbReference type="ARBA" id="ARBA00022679"/>
    </source>
</evidence>
<dbReference type="InterPro" id="IPR011006">
    <property type="entry name" value="CheY-like_superfamily"/>
</dbReference>
<dbReference type="SUPFAM" id="SSF52172">
    <property type="entry name" value="CheY-like"/>
    <property type="match status" value="1"/>
</dbReference>
<comment type="caution">
    <text evidence="6">The sequence shown here is derived from an EMBL/GenBank/DDBJ whole genome shotgun (WGS) entry which is preliminary data.</text>
</comment>